<accession>A0ABQ2RYW9</accession>
<dbReference type="SUPFAM" id="SSF51182">
    <property type="entry name" value="RmlC-like cupins"/>
    <property type="match status" value="1"/>
</dbReference>
<evidence type="ECO:0000313" key="2">
    <source>
        <dbReference type="Proteomes" id="UP000644548"/>
    </source>
</evidence>
<protein>
    <recommendedName>
        <fullName evidence="3">DHCW motif cupin fold protein</fullName>
    </recommendedName>
</protein>
<dbReference type="RefSeq" id="WP_189071670.1">
    <property type="nucleotide sequence ID" value="NZ_BMQN01000001.1"/>
</dbReference>
<dbReference type="Proteomes" id="UP000644548">
    <property type="component" value="Unassembled WGS sequence"/>
</dbReference>
<name>A0ABQ2RYW9_9DEIO</name>
<proteinExistence type="predicted"/>
<dbReference type="InterPro" id="IPR047713">
    <property type="entry name" value="DHCW_cupin"/>
</dbReference>
<dbReference type="Gene3D" id="2.60.120.10">
    <property type="entry name" value="Jelly Rolls"/>
    <property type="match status" value="1"/>
</dbReference>
<keyword evidence="2" id="KW-1185">Reference proteome</keyword>
<comment type="caution">
    <text evidence="1">The sequence shown here is derived from an EMBL/GenBank/DDBJ whole genome shotgun (WGS) entry which is preliminary data.</text>
</comment>
<evidence type="ECO:0000313" key="1">
    <source>
        <dbReference type="EMBL" id="GGR82017.1"/>
    </source>
</evidence>
<sequence>MQLTDIPFGVTTWADVPATEHPGERGAATWRTRQFGAGPGGPVRVRMVEYSAGYLADHWCEKGHILLVLAGQLDTELADGRTFTLRPGESYQVADQAEAHRSSTAVGATLFIVD</sequence>
<evidence type="ECO:0008006" key="3">
    <source>
        <dbReference type="Google" id="ProtNLM"/>
    </source>
</evidence>
<reference evidence="2" key="1">
    <citation type="journal article" date="2019" name="Int. J. Syst. Evol. Microbiol.">
        <title>The Global Catalogue of Microorganisms (GCM) 10K type strain sequencing project: providing services to taxonomists for standard genome sequencing and annotation.</title>
        <authorList>
            <consortium name="The Broad Institute Genomics Platform"/>
            <consortium name="The Broad Institute Genome Sequencing Center for Infectious Disease"/>
            <person name="Wu L."/>
            <person name="Ma J."/>
        </authorList>
    </citation>
    <scope>NUCLEOTIDE SEQUENCE [LARGE SCALE GENOMIC DNA]</scope>
    <source>
        <strain evidence="2">JCM 31405</strain>
    </source>
</reference>
<dbReference type="NCBIfam" id="NF038084">
    <property type="entry name" value="DHCW_cupin"/>
    <property type="match status" value="1"/>
</dbReference>
<dbReference type="EMBL" id="BMQN01000001">
    <property type="protein sequence ID" value="GGR82017.1"/>
    <property type="molecule type" value="Genomic_DNA"/>
</dbReference>
<organism evidence="1 2">
    <name type="scientific">Deinococcus sedimenti</name>
    <dbReference type="NCBI Taxonomy" id="1867090"/>
    <lineage>
        <taxon>Bacteria</taxon>
        <taxon>Thermotogati</taxon>
        <taxon>Deinococcota</taxon>
        <taxon>Deinococci</taxon>
        <taxon>Deinococcales</taxon>
        <taxon>Deinococcaceae</taxon>
        <taxon>Deinococcus</taxon>
    </lineage>
</organism>
<dbReference type="InterPro" id="IPR011051">
    <property type="entry name" value="RmlC_Cupin_sf"/>
</dbReference>
<gene>
    <name evidence="1" type="ORF">GCM10008960_06270</name>
</gene>
<dbReference type="InterPro" id="IPR014710">
    <property type="entry name" value="RmlC-like_jellyroll"/>
</dbReference>